<reference evidence="3 4" key="1">
    <citation type="submission" date="2020-08" db="EMBL/GenBank/DDBJ databases">
        <title>Genome sequence of Erysipelothrix inopinata DSM 15511T.</title>
        <authorList>
            <person name="Hyun D.-W."/>
            <person name="Bae J.-W."/>
        </authorList>
    </citation>
    <scope>NUCLEOTIDE SEQUENCE [LARGE SCALE GENOMIC DNA]</scope>
    <source>
        <strain evidence="3 4">DSM 15511</strain>
    </source>
</reference>
<organism evidence="3 4">
    <name type="scientific">Erysipelothrix inopinata</name>
    <dbReference type="NCBI Taxonomy" id="225084"/>
    <lineage>
        <taxon>Bacteria</taxon>
        <taxon>Bacillati</taxon>
        <taxon>Bacillota</taxon>
        <taxon>Erysipelotrichia</taxon>
        <taxon>Erysipelotrichales</taxon>
        <taxon>Erysipelotrichaceae</taxon>
        <taxon>Erysipelothrix</taxon>
    </lineage>
</organism>
<dbReference type="SUPFAM" id="SSF50037">
    <property type="entry name" value="C-terminal domain of transcriptional repressors"/>
    <property type="match status" value="1"/>
</dbReference>
<evidence type="ECO:0000313" key="3">
    <source>
        <dbReference type="EMBL" id="QNN60145.1"/>
    </source>
</evidence>
<proteinExistence type="predicted"/>
<dbReference type="KEGG" id="eio:H9L01_07160"/>
<dbReference type="RefSeq" id="WP_187533277.1">
    <property type="nucleotide sequence ID" value="NZ_CBCSHU010000011.1"/>
</dbReference>
<evidence type="ECO:0000313" key="4">
    <source>
        <dbReference type="Proteomes" id="UP000515928"/>
    </source>
</evidence>
<dbReference type="PANTHER" id="PTHR42954">
    <property type="entry name" value="FE(2+) TRANSPORT PROTEIN A"/>
    <property type="match status" value="1"/>
</dbReference>
<dbReference type="InterPro" id="IPR052713">
    <property type="entry name" value="FeoA"/>
</dbReference>
<accession>A0A7G9RX20</accession>
<dbReference type="Proteomes" id="UP000515928">
    <property type="component" value="Chromosome"/>
</dbReference>
<sequence>MKLSEVKVGNKAIIEHIDIEEHMLLRLLDLGFINGTLVEVIQSSPSGNPRAYKVRNTIYAIRQSEAQCIEVSEVLDHE</sequence>
<dbReference type="InterPro" id="IPR007167">
    <property type="entry name" value="Fe-transptr_FeoA-like"/>
</dbReference>
<feature type="domain" description="Ferrous iron transporter FeoA-like" evidence="2">
    <location>
        <begin position="1"/>
        <end position="73"/>
    </location>
</feature>
<dbReference type="Pfam" id="PF04023">
    <property type="entry name" value="FeoA"/>
    <property type="match status" value="1"/>
</dbReference>
<keyword evidence="1" id="KW-0408">Iron</keyword>
<protein>
    <submittedName>
        <fullName evidence="3">Ferrous iron transport protein A</fullName>
    </submittedName>
</protein>
<dbReference type="AlphaFoldDB" id="A0A7G9RX20"/>
<keyword evidence="4" id="KW-1185">Reference proteome</keyword>
<dbReference type="InterPro" id="IPR008988">
    <property type="entry name" value="Transcriptional_repressor_C"/>
</dbReference>
<dbReference type="Gene3D" id="2.30.30.90">
    <property type="match status" value="1"/>
</dbReference>
<dbReference type="EMBL" id="CP060715">
    <property type="protein sequence ID" value="QNN60145.1"/>
    <property type="molecule type" value="Genomic_DNA"/>
</dbReference>
<dbReference type="GO" id="GO:0046914">
    <property type="term" value="F:transition metal ion binding"/>
    <property type="evidence" value="ECO:0007669"/>
    <property type="project" value="InterPro"/>
</dbReference>
<name>A0A7G9RX20_9FIRM</name>
<gene>
    <name evidence="3" type="ORF">H9L01_07160</name>
</gene>
<dbReference type="PANTHER" id="PTHR42954:SF2">
    <property type="entry name" value="FE(2+) TRANSPORT PROTEIN A"/>
    <property type="match status" value="1"/>
</dbReference>
<dbReference type="InterPro" id="IPR038157">
    <property type="entry name" value="FeoA_core_dom"/>
</dbReference>
<evidence type="ECO:0000259" key="2">
    <source>
        <dbReference type="SMART" id="SM00899"/>
    </source>
</evidence>
<evidence type="ECO:0000256" key="1">
    <source>
        <dbReference type="ARBA" id="ARBA00023004"/>
    </source>
</evidence>
<dbReference type="SMART" id="SM00899">
    <property type="entry name" value="FeoA"/>
    <property type="match status" value="1"/>
</dbReference>